<dbReference type="Pfam" id="PF08518">
    <property type="entry name" value="GIT_SHD"/>
    <property type="match status" value="2"/>
</dbReference>
<sequence length="660" mass="73830">MNTQADLCADCSASSPKWASVNRGVLLCDECSSIHRQLGRHISQVKHLEKSRWRPSQLSMVRYLASAGANGYWEHVLKAFHPHKKPLPTDPVHPTKADFIREKYLFLGFFKKPRNVNHDDLNQQLHASVRTGVLETSLYLLALGANPNFLHPIKGTAPIHVACQYGQIGQVELLLAYGADVCIRNSSGKSVIDLALDKALALNESIISKEKMATMSNEERLQSAWSSMVDVLVSAYYDLTDSLAYFLTRHVPDHKAAVFGGINKNINHSNELSVSNNNSEIITNGHFLISTSLIHELNGTSLAPKSTNLKLNNSSGHTITSTATSNVEQADDQEDWIIKARGRLNNLSNNAFIDLCIDVYDEADRRLTNSFLENLDTFNNQKHLNNYSVFNGSNVSKTDADDNHNNNNVSTENELHNSIVKETRPDSRPSLHKTTTLHQTSAITNLTLFFLPPNTTYSSVRNQARQKLGRLSTIEFHTLTLDVLTEASIRLLPLFLPLTNVINPTSTAVTAPDGKTVEMSFKKSRKTQHSYTDYFNTDKGQQLNEFIVARRNGPLPSLPSPKTKDNHIDDVERLHSTNNSDGSSDNLNKQLNNECNDILQETLISENLPDHENLRLEMSSSSPPVNAKKEMLLEKFVRSRDDPVYDQVSGNCRKKSRHFV</sequence>
<dbReference type="GO" id="GO:0008277">
    <property type="term" value="P:regulation of G protein-coupled receptor signaling pathway"/>
    <property type="evidence" value="ECO:0007669"/>
    <property type="project" value="TreeGrafter"/>
</dbReference>
<dbReference type="Gene3D" id="1.25.40.20">
    <property type="entry name" value="Ankyrin repeat-containing domain"/>
    <property type="match status" value="1"/>
</dbReference>
<name>A0A183MQE6_9TREM</name>
<dbReference type="EMBL" id="UZAI01017600">
    <property type="protein sequence ID" value="VDP27143.1"/>
    <property type="molecule type" value="Genomic_DNA"/>
</dbReference>
<keyword evidence="2" id="KW-1185">Reference proteome</keyword>
<dbReference type="InterPro" id="IPR038508">
    <property type="entry name" value="ArfGAP_dom_sf"/>
</dbReference>
<dbReference type="PROSITE" id="PS50297">
    <property type="entry name" value="ANK_REP_REGION"/>
    <property type="match status" value="1"/>
</dbReference>
<dbReference type="SUPFAM" id="SSF48403">
    <property type="entry name" value="Ankyrin repeat"/>
    <property type="match status" value="1"/>
</dbReference>
<dbReference type="InterPro" id="IPR037278">
    <property type="entry name" value="ARFGAP/RecO"/>
</dbReference>
<evidence type="ECO:0000313" key="2">
    <source>
        <dbReference type="Proteomes" id="UP000277204"/>
    </source>
</evidence>
<dbReference type="SMART" id="SM00248">
    <property type="entry name" value="ANK"/>
    <property type="match status" value="2"/>
</dbReference>
<dbReference type="GO" id="GO:0031267">
    <property type="term" value="F:small GTPase binding"/>
    <property type="evidence" value="ECO:0007669"/>
    <property type="project" value="TreeGrafter"/>
</dbReference>
<dbReference type="PROSITE" id="PS50088">
    <property type="entry name" value="ANK_REPEAT"/>
    <property type="match status" value="1"/>
</dbReference>
<dbReference type="InterPro" id="IPR047161">
    <property type="entry name" value="GIT-like"/>
</dbReference>
<dbReference type="CDD" id="cd08833">
    <property type="entry name" value="ArfGap_GIT"/>
    <property type="match status" value="1"/>
</dbReference>
<organism evidence="1 2">
    <name type="scientific">Schistosoma margrebowiei</name>
    <dbReference type="NCBI Taxonomy" id="48269"/>
    <lineage>
        <taxon>Eukaryota</taxon>
        <taxon>Metazoa</taxon>
        <taxon>Spiralia</taxon>
        <taxon>Lophotrochozoa</taxon>
        <taxon>Platyhelminthes</taxon>
        <taxon>Trematoda</taxon>
        <taxon>Digenea</taxon>
        <taxon>Strigeidida</taxon>
        <taxon>Schistosomatoidea</taxon>
        <taxon>Schistosomatidae</taxon>
        <taxon>Schistosoma</taxon>
    </lineage>
</organism>
<dbReference type="InterPro" id="IPR001164">
    <property type="entry name" value="ArfGAP_dom"/>
</dbReference>
<dbReference type="Proteomes" id="UP000277204">
    <property type="component" value="Unassembled WGS sequence"/>
</dbReference>
<dbReference type="Pfam" id="PF01412">
    <property type="entry name" value="ArfGap"/>
    <property type="match status" value="1"/>
</dbReference>
<dbReference type="SMART" id="SM00555">
    <property type="entry name" value="GIT"/>
    <property type="match status" value="2"/>
</dbReference>
<dbReference type="GO" id="GO:0032012">
    <property type="term" value="P:regulation of ARF protein signal transduction"/>
    <property type="evidence" value="ECO:0007669"/>
    <property type="project" value="InterPro"/>
</dbReference>
<protein>
    <submittedName>
        <fullName evidence="1">Uncharacterized protein</fullName>
    </submittedName>
</protein>
<dbReference type="Pfam" id="PF00023">
    <property type="entry name" value="Ank"/>
    <property type="match status" value="1"/>
</dbReference>
<dbReference type="AlphaFoldDB" id="A0A183MQE6"/>
<dbReference type="SMART" id="SM00105">
    <property type="entry name" value="ArfGap"/>
    <property type="match status" value="1"/>
</dbReference>
<dbReference type="InterPro" id="IPR036770">
    <property type="entry name" value="Ankyrin_rpt-contain_sf"/>
</dbReference>
<accession>A0A183MQE6</accession>
<dbReference type="PROSITE" id="PS50115">
    <property type="entry name" value="ARFGAP"/>
    <property type="match status" value="1"/>
</dbReference>
<dbReference type="GO" id="GO:0007420">
    <property type="term" value="P:brain development"/>
    <property type="evidence" value="ECO:0007669"/>
    <property type="project" value="InterPro"/>
</dbReference>
<dbReference type="GO" id="GO:0005096">
    <property type="term" value="F:GTPase activator activity"/>
    <property type="evidence" value="ECO:0007669"/>
    <property type="project" value="InterPro"/>
</dbReference>
<dbReference type="InterPro" id="IPR002110">
    <property type="entry name" value="Ankyrin_rpt"/>
</dbReference>
<dbReference type="SUPFAM" id="SSF57863">
    <property type="entry name" value="ArfGap/RecO-like zinc finger"/>
    <property type="match status" value="1"/>
</dbReference>
<evidence type="ECO:0000313" key="1">
    <source>
        <dbReference type="EMBL" id="VDP27143.1"/>
    </source>
</evidence>
<dbReference type="STRING" id="48269.A0A183MQE6"/>
<dbReference type="InterPro" id="IPR013724">
    <property type="entry name" value="GIT_SHD"/>
</dbReference>
<dbReference type="Gene3D" id="1.10.220.150">
    <property type="entry name" value="Arf GTPase activating protein"/>
    <property type="match status" value="1"/>
</dbReference>
<gene>
    <name evidence="1" type="ORF">SMRZ_LOCUS18271</name>
</gene>
<reference evidence="1 2" key="1">
    <citation type="submission" date="2018-11" db="EMBL/GenBank/DDBJ databases">
        <authorList>
            <consortium name="Pathogen Informatics"/>
        </authorList>
    </citation>
    <scope>NUCLEOTIDE SEQUENCE [LARGE SCALE GENOMIC DNA]</scope>
    <source>
        <strain evidence="1 2">Zambia</strain>
    </source>
</reference>
<dbReference type="PANTHER" id="PTHR46097:SF3">
    <property type="entry name" value="ARF GTPASE-ACTIVATING PROTEIN GIT"/>
    <property type="match status" value="1"/>
</dbReference>
<dbReference type="PANTHER" id="PTHR46097">
    <property type="entry name" value="G PROTEIN-COUPLED RECEPTOR KINASE INTERACTING ARFGAP"/>
    <property type="match status" value="1"/>
</dbReference>
<proteinExistence type="predicted"/>
<dbReference type="PRINTS" id="PR00405">
    <property type="entry name" value="REVINTRACTNG"/>
</dbReference>